<keyword evidence="2" id="KW-1003">Cell membrane</keyword>
<sequence length="701" mass="79683">MMAEDWNDCTKGDIEMHETVNKAKMSNRITNAIITLHTVGPIIYSLSIILRVASVDITDHTVELPHIYKMEIPFNINTQSTYKIVLIVELIHLVMCSWALGILNALLLILALGNSNATEKIVRMIPYYSVTNLEAFMFCYAGEYLINKSKAIGLVAYNIAWYELEPKYSRKTTYALNHLLYNVSILQALGTANATEKIVRTIPYYSVTNIEAFIFCYAGEYLINKSRAVALAAYNIAWYELEPKYSRILLFIILRAQKHLKLTVGKMMDLSLQCFASVFASPVENLMMSANTITRSIEIGLRIVGIWPGATYVIASRFFWTTTMLLAQIFQYRHVVLHCNSEDLEQLMDGLSATLSYSLLFVKLIIFWTKQRIFNNVLARIATDWKECGNAEDCGNAWCNMSNVAGLSHRFSNLIIGLHSVAVMVYGIGVVVLRSDNDVNDRELFLKMELPFESDLSPVYELVMTTQFLHQITTATVIGVLSALLVTLVLHAGGQIDILRERLLAILPKSQKEKAAISMVTIGSLIRRHQNIIVFTEQIEDLYSYIALAQFISNTLVICCLGFIIVNSIGEHEGSSMLVRSLLFYVVINLEAFIFCFAGEYLSIKSKMIGDAAYESLWYNLSPNENRILLFLIMRSQKQLTITVGKFMNLSLQQFANVSIIIDRINVRYIKFLHVTHYVYIYTHVAHTHIYIYIYIYNTLS</sequence>
<keyword evidence="5" id="KW-0552">Olfaction</keyword>
<feature type="transmembrane region" description="Helical" evidence="10">
    <location>
        <begin position="542"/>
        <end position="566"/>
    </location>
</feature>
<keyword evidence="12" id="KW-1185">Reference proteome</keyword>
<gene>
    <name evidence="11" type="ORF">EAG_12886</name>
</gene>
<evidence type="ECO:0000256" key="3">
    <source>
        <dbReference type="ARBA" id="ARBA00022606"/>
    </source>
</evidence>
<protein>
    <submittedName>
        <fullName evidence="11">Putative odorant receptor 13a</fullName>
    </submittedName>
</protein>
<dbReference type="PANTHER" id="PTHR21137:SF35">
    <property type="entry name" value="ODORANT RECEPTOR 19A-RELATED"/>
    <property type="match status" value="1"/>
</dbReference>
<dbReference type="GO" id="GO:0004984">
    <property type="term" value="F:olfactory receptor activity"/>
    <property type="evidence" value="ECO:0007669"/>
    <property type="project" value="InterPro"/>
</dbReference>
<feature type="transmembrane region" description="Helical" evidence="10">
    <location>
        <begin position="90"/>
        <end position="113"/>
    </location>
</feature>
<keyword evidence="6 10" id="KW-1133">Transmembrane helix</keyword>
<dbReference type="AlphaFoldDB" id="E2ATR4"/>
<keyword evidence="7 10" id="KW-0472">Membrane</keyword>
<dbReference type="InterPro" id="IPR004117">
    <property type="entry name" value="7tm6_olfct_rcpt"/>
</dbReference>
<dbReference type="EMBL" id="GL442691">
    <property type="protein sequence ID" value="EFN63147.1"/>
    <property type="molecule type" value="Genomic_DNA"/>
</dbReference>
<feature type="transmembrane region" description="Helical" evidence="10">
    <location>
        <begin position="304"/>
        <end position="330"/>
    </location>
</feature>
<evidence type="ECO:0000256" key="4">
    <source>
        <dbReference type="ARBA" id="ARBA00022692"/>
    </source>
</evidence>
<feature type="transmembrane region" description="Helical" evidence="10">
    <location>
        <begin position="350"/>
        <end position="368"/>
    </location>
</feature>
<evidence type="ECO:0000256" key="9">
    <source>
        <dbReference type="ARBA" id="ARBA00023224"/>
    </source>
</evidence>
<dbReference type="GO" id="GO:0005886">
    <property type="term" value="C:plasma membrane"/>
    <property type="evidence" value="ECO:0007669"/>
    <property type="project" value="TreeGrafter"/>
</dbReference>
<evidence type="ECO:0000256" key="2">
    <source>
        <dbReference type="ARBA" id="ARBA00022475"/>
    </source>
</evidence>
<evidence type="ECO:0000313" key="12">
    <source>
        <dbReference type="Proteomes" id="UP000000311"/>
    </source>
</evidence>
<dbReference type="InParanoid" id="E2ATR4"/>
<dbReference type="OrthoDB" id="6765072at2759"/>
<evidence type="ECO:0000256" key="10">
    <source>
        <dbReference type="SAM" id="Phobius"/>
    </source>
</evidence>
<reference evidence="11 12" key="1">
    <citation type="journal article" date="2010" name="Science">
        <title>Genomic comparison of the ants Camponotus floridanus and Harpegnathos saltator.</title>
        <authorList>
            <person name="Bonasio R."/>
            <person name="Zhang G."/>
            <person name="Ye C."/>
            <person name="Mutti N.S."/>
            <person name="Fang X."/>
            <person name="Qin N."/>
            <person name="Donahue G."/>
            <person name="Yang P."/>
            <person name="Li Q."/>
            <person name="Li C."/>
            <person name="Zhang P."/>
            <person name="Huang Z."/>
            <person name="Berger S.L."/>
            <person name="Reinberg D."/>
            <person name="Wang J."/>
            <person name="Liebig J."/>
        </authorList>
    </citation>
    <scope>NUCLEOTIDE SEQUENCE [LARGE SCALE GENOMIC DNA]</scope>
    <source>
        <strain evidence="12">C129</strain>
    </source>
</reference>
<keyword evidence="8 11" id="KW-0675">Receptor</keyword>
<evidence type="ECO:0000256" key="7">
    <source>
        <dbReference type="ARBA" id="ARBA00023136"/>
    </source>
</evidence>
<dbReference type="FunCoup" id="E2ATR4">
    <property type="interactions" value="28"/>
</dbReference>
<dbReference type="PANTHER" id="PTHR21137">
    <property type="entry name" value="ODORANT RECEPTOR"/>
    <property type="match status" value="1"/>
</dbReference>
<dbReference type="Proteomes" id="UP000000311">
    <property type="component" value="Unassembled WGS sequence"/>
</dbReference>
<dbReference type="GO" id="GO:0005549">
    <property type="term" value="F:odorant binding"/>
    <property type="evidence" value="ECO:0007669"/>
    <property type="project" value="InterPro"/>
</dbReference>
<proteinExistence type="predicted"/>
<keyword evidence="9" id="KW-0807">Transducer</keyword>
<evidence type="ECO:0000256" key="6">
    <source>
        <dbReference type="ARBA" id="ARBA00022989"/>
    </source>
</evidence>
<evidence type="ECO:0000256" key="5">
    <source>
        <dbReference type="ARBA" id="ARBA00022725"/>
    </source>
</evidence>
<dbReference type="OMA" id="ATEHIMR"/>
<dbReference type="GO" id="GO:0007165">
    <property type="term" value="P:signal transduction"/>
    <property type="evidence" value="ECO:0007669"/>
    <property type="project" value="UniProtKB-KW"/>
</dbReference>
<keyword evidence="4 10" id="KW-0812">Transmembrane</keyword>
<comment type="subcellular location">
    <subcellularLocation>
        <location evidence="1">Cell membrane</location>
        <topology evidence="1">Multi-pass membrane protein</topology>
    </subcellularLocation>
</comment>
<evidence type="ECO:0000256" key="1">
    <source>
        <dbReference type="ARBA" id="ARBA00004651"/>
    </source>
</evidence>
<keyword evidence="3" id="KW-0716">Sensory transduction</keyword>
<feature type="transmembrane region" description="Helical" evidence="10">
    <location>
        <begin position="411"/>
        <end position="433"/>
    </location>
</feature>
<feature type="transmembrane region" description="Helical" evidence="10">
    <location>
        <begin position="468"/>
        <end position="490"/>
    </location>
</feature>
<feature type="transmembrane region" description="Helical" evidence="10">
    <location>
        <begin position="578"/>
        <end position="598"/>
    </location>
</feature>
<dbReference type="Pfam" id="PF02949">
    <property type="entry name" value="7tm_6"/>
    <property type="match status" value="3"/>
</dbReference>
<feature type="transmembrane region" description="Helical" evidence="10">
    <location>
        <begin position="32"/>
        <end position="53"/>
    </location>
</feature>
<evidence type="ECO:0000256" key="8">
    <source>
        <dbReference type="ARBA" id="ARBA00023170"/>
    </source>
</evidence>
<evidence type="ECO:0000313" key="11">
    <source>
        <dbReference type="EMBL" id="EFN63147.1"/>
    </source>
</evidence>
<organism evidence="12">
    <name type="scientific">Camponotus floridanus</name>
    <name type="common">Florida carpenter ant</name>
    <dbReference type="NCBI Taxonomy" id="104421"/>
    <lineage>
        <taxon>Eukaryota</taxon>
        <taxon>Metazoa</taxon>
        <taxon>Ecdysozoa</taxon>
        <taxon>Arthropoda</taxon>
        <taxon>Hexapoda</taxon>
        <taxon>Insecta</taxon>
        <taxon>Pterygota</taxon>
        <taxon>Neoptera</taxon>
        <taxon>Endopterygota</taxon>
        <taxon>Hymenoptera</taxon>
        <taxon>Apocrita</taxon>
        <taxon>Aculeata</taxon>
        <taxon>Formicoidea</taxon>
        <taxon>Formicidae</taxon>
        <taxon>Formicinae</taxon>
        <taxon>Camponotus</taxon>
    </lineage>
</organism>
<name>E2ATR4_CAMFO</name>
<accession>E2ATR4</accession>